<dbReference type="EMBL" id="CM056810">
    <property type="protein sequence ID" value="KAJ8645556.1"/>
    <property type="molecule type" value="Genomic_DNA"/>
</dbReference>
<name>A0ACC2MIU1_PERAE</name>
<evidence type="ECO:0000313" key="2">
    <source>
        <dbReference type="Proteomes" id="UP001234297"/>
    </source>
</evidence>
<evidence type="ECO:0000313" key="1">
    <source>
        <dbReference type="EMBL" id="KAJ8645556.1"/>
    </source>
</evidence>
<gene>
    <name evidence="1" type="ORF">MRB53_007304</name>
</gene>
<sequence>MILQSPLSTPQSKLHFSPHSNFNINGSIKERISLKSLRASSRSISPSTAAITTTTTISSPSNQFIKHCLKLRQSSSYRHLHGSAVVVGLTPIREILRFQELQEERISIIDCLLLLDGVEVPEELYNSSVRIMRVSSIAMKKLSGLQSIDSIEAVALMSIPSSFCSIDDNQEEANCQSWFPSPHRILVLDGIQDPGNLGTLLRSAMAFRWDGVFLLPGCCDPFNEKALRAARGASFQLPIISGNWVHLDALRKIFQIKMLAGHPENTEGEKRTSVLSHKLVSSLADEHICLVLGSEGHGLSEKSKSVCELVSIQMAGMFESLNVSVAGGIFLYMLQPKHQRVI</sequence>
<keyword evidence="2" id="KW-1185">Reference proteome</keyword>
<reference evidence="1 2" key="1">
    <citation type="journal article" date="2022" name="Hortic Res">
        <title>A haplotype resolved chromosomal level avocado genome allows analysis of novel avocado genes.</title>
        <authorList>
            <person name="Nath O."/>
            <person name="Fletcher S.J."/>
            <person name="Hayward A."/>
            <person name="Shaw L.M."/>
            <person name="Masouleh A.K."/>
            <person name="Furtado A."/>
            <person name="Henry R.J."/>
            <person name="Mitter N."/>
        </authorList>
    </citation>
    <scope>NUCLEOTIDE SEQUENCE [LARGE SCALE GENOMIC DNA]</scope>
    <source>
        <strain evidence="2">cv. Hass</strain>
    </source>
</reference>
<organism evidence="1 2">
    <name type="scientific">Persea americana</name>
    <name type="common">Avocado</name>
    <dbReference type="NCBI Taxonomy" id="3435"/>
    <lineage>
        <taxon>Eukaryota</taxon>
        <taxon>Viridiplantae</taxon>
        <taxon>Streptophyta</taxon>
        <taxon>Embryophyta</taxon>
        <taxon>Tracheophyta</taxon>
        <taxon>Spermatophyta</taxon>
        <taxon>Magnoliopsida</taxon>
        <taxon>Magnoliidae</taxon>
        <taxon>Laurales</taxon>
        <taxon>Lauraceae</taxon>
        <taxon>Persea</taxon>
    </lineage>
</organism>
<accession>A0ACC2MIU1</accession>
<dbReference type="Proteomes" id="UP001234297">
    <property type="component" value="Chromosome 2"/>
</dbReference>
<protein>
    <submittedName>
        <fullName evidence="1">Uncharacterized protein</fullName>
    </submittedName>
</protein>
<proteinExistence type="predicted"/>
<comment type="caution">
    <text evidence="1">The sequence shown here is derived from an EMBL/GenBank/DDBJ whole genome shotgun (WGS) entry which is preliminary data.</text>
</comment>